<gene>
    <name evidence="1" type="ORF">SV7mr_00960</name>
</gene>
<proteinExistence type="predicted"/>
<organism evidence="1 2">
    <name type="scientific">Stieleria bergensis</name>
    <dbReference type="NCBI Taxonomy" id="2528025"/>
    <lineage>
        <taxon>Bacteria</taxon>
        <taxon>Pseudomonadati</taxon>
        <taxon>Planctomycetota</taxon>
        <taxon>Planctomycetia</taxon>
        <taxon>Pirellulales</taxon>
        <taxon>Pirellulaceae</taxon>
        <taxon>Stieleria</taxon>
    </lineage>
</organism>
<dbReference type="AlphaFoldDB" id="A0A517SNB8"/>
<evidence type="ECO:0000313" key="1">
    <source>
        <dbReference type="EMBL" id="QDT57613.1"/>
    </source>
</evidence>
<dbReference type="OrthoDB" id="271268at2"/>
<name>A0A517SNB8_9BACT</name>
<sequence>MFAVLKRTIDNPTPSRTFSSRWLLFTVVMFGLVNAPAVRAQDAAPPIKDPYTEQHTKFAPGVVTVIPPAPHPEETIDGPLAMNEFLQAYPELAWDPAKFKDGTPNFDPRTRTLVEMAKQVVLRREIYCLEFSFKPLRQIYADVPMPGGRVQRKLIWYMVYRVRYRGGDLRPAADQVAGSSLYTRVESVAYQSRRFFPLITLSDHVSGTEYVDRIIPSATSVIAAREQITAPLYNTVEITRHPVPHSTDADAPGVWGVVTWTDVNPHIDFLSLSVSGLTNAFQVDGEASDAPYRRKMLKLNFYRPGDAMDQIRDNIRFGMPAHRDAKEESYILNKYDMQEALKYEWTYRLVN</sequence>
<dbReference type="RefSeq" id="WP_145268214.1">
    <property type="nucleotide sequence ID" value="NZ_CP036272.1"/>
</dbReference>
<evidence type="ECO:0000313" key="2">
    <source>
        <dbReference type="Proteomes" id="UP000315003"/>
    </source>
</evidence>
<accession>A0A517SNB8</accession>
<keyword evidence="2" id="KW-1185">Reference proteome</keyword>
<reference evidence="1 2" key="1">
    <citation type="submission" date="2019-02" db="EMBL/GenBank/DDBJ databases">
        <title>Deep-cultivation of Planctomycetes and their phenomic and genomic characterization uncovers novel biology.</title>
        <authorList>
            <person name="Wiegand S."/>
            <person name="Jogler M."/>
            <person name="Boedeker C."/>
            <person name="Pinto D."/>
            <person name="Vollmers J."/>
            <person name="Rivas-Marin E."/>
            <person name="Kohn T."/>
            <person name="Peeters S.H."/>
            <person name="Heuer A."/>
            <person name="Rast P."/>
            <person name="Oberbeckmann S."/>
            <person name="Bunk B."/>
            <person name="Jeske O."/>
            <person name="Meyerdierks A."/>
            <person name="Storesund J.E."/>
            <person name="Kallscheuer N."/>
            <person name="Luecker S."/>
            <person name="Lage O.M."/>
            <person name="Pohl T."/>
            <person name="Merkel B.J."/>
            <person name="Hornburger P."/>
            <person name="Mueller R.-W."/>
            <person name="Bruemmer F."/>
            <person name="Labrenz M."/>
            <person name="Spormann A.M."/>
            <person name="Op den Camp H."/>
            <person name="Overmann J."/>
            <person name="Amann R."/>
            <person name="Jetten M.S.M."/>
            <person name="Mascher T."/>
            <person name="Medema M.H."/>
            <person name="Devos D.P."/>
            <person name="Kaster A.-K."/>
            <person name="Ovreas L."/>
            <person name="Rohde M."/>
            <person name="Galperin M.Y."/>
            <person name="Jogler C."/>
        </authorList>
    </citation>
    <scope>NUCLEOTIDE SEQUENCE [LARGE SCALE GENOMIC DNA]</scope>
    <source>
        <strain evidence="1 2">SV_7m_r</strain>
    </source>
</reference>
<dbReference type="EMBL" id="CP036272">
    <property type="protein sequence ID" value="QDT57613.1"/>
    <property type="molecule type" value="Genomic_DNA"/>
</dbReference>
<protein>
    <submittedName>
        <fullName evidence="1">Uncharacterized protein</fullName>
    </submittedName>
</protein>
<dbReference type="Proteomes" id="UP000315003">
    <property type="component" value="Chromosome"/>
</dbReference>